<dbReference type="PANTHER" id="PTHR46704:SF9">
    <property type="entry name" value="BHLH DOMAIN-CONTAINING PROTEIN"/>
    <property type="match status" value="1"/>
</dbReference>
<dbReference type="EMBL" id="CACRXK020000007">
    <property type="protein sequence ID" value="CAB3976674.1"/>
    <property type="molecule type" value="Genomic_DNA"/>
</dbReference>
<evidence type="ECO:0000313" key="1">
    <source>
        <dbReference type="EMBL" id="CAB3976674.1"/>
    </source>
</evidence>
<reference evidence="1" key="1">
    <citation type="submission" date="2020-04" db="EMBL/GenBank/DDBJ databases">
        <authorList>
            <person name="Alioto T."/>
            <person name="Alioto T."/>
            <person name="Gomez Garrido J."/>
        </authorList>
    </citation>
    <scope>NUCLEOTIDE SEQUENCE</scope>
    <source>
        <strain evidence="1">A484AB</strain>
    </source>
</reference>
<proteinExistence type="predicted"/>
<accession>A0A6S7FBT3</accession>
<dbReference type="Proteomes" id="UP001152795">
    <property type="component" value="Unassembled WGS sequence"/>
</dbReference>
<dbReference type="OrthoDB" id="8060926at2759"/>
<name>A0A6S7FBT3_PARCT</name>
<organism evidence="1 2">
    <name type="scientific">Paramuricea clavata</name>
    <name type="common">Red gorgonian</name>
    <name type="synonym">Violescent sea-whip</name>
    <dbReference type="NCBI Taxonomy" id="317549"/>
    <lineage>
        <taxon>Eukaryota</taxon>
        <taxon>Metazoa</taxon>
        <taxon>Cnidaria</taxon>
        <taxon>Anthozoa</taxon>
        <taxon>Octocorallia</taxon>
        <taxon>Malacalcyonacea</taxon>
        <taxon>Plexauridae</taxon>
        <taxon>Paramuricea</taxon>
    </lineage>
</organism>
<gene>
    <name evidence="1" type="ORF">PACLA_8A086960</name>
</gene>
<protein>
    <submittedName>
        <fullName evidence="1">Uncharacterized protein</fullName>
    </submittedName>
</protein>
<comment type="caution">
    <text evidence="1">The sequence shown here is derived from an EMBL/GenBank/DDBJ whole genome shotgun (WGS) entry which is preliminary data.</text>
</comment>
<sequence length="722" mass="81695">MLIEVGETDLIAKEFQKHEKCYREYTRTVRKETLEENCDEKFAREYHSPVVVISKECLQTQTLSNTLQFSNKSVVKKSAFALRDVALKFIDDVADNPWPPTVESLNERASKIPELIKFFYIHLLSKKEQHHEVSERVNRLADSFSQDILSAISNGKFISLKHASVGLGLHSITGQKFPIKVLARLGHSITYDQINQIETAQAELVDRFQSLNLSLPLQPAMDGCKVSTIFWWDNFDKNVETALGSGSVHTTPGIAFQEERDGSVVRNEEVSIPKSNRRSFHFTKETGNAHIHATIQPKKEPPSFAGMDINEEDPDAEKLCSNYLFMWKSVRFVSSGDQIHPRFSGWIITQLQKAESKKTSMTYLPPISTPITEYDTIIQLFKVSRELAKQSNMSYTHITFDVGAAIKAFHVIWNRPTFWSDIVIHLGDFHAMMAFFAVIGRLVSGSGFEEIVFQAGYCTSGNITGVISGKHYNRCWLVHEAFSEALERLFLVRFLPNIPEVAAEFARAPAGSKNVRDILSDENVVSHIHSYETLKERCLKEYLESTHPGAREEIENVGLSIRRNTIGIGQAVDLAGEQTYMRNAKTAGGVTQFAVKESTVAKWVMNRPYQTRFAESLMEIAGLTTTTSNPKKCLRPSEILKSEKMVDNVLSALETQFINPFRPDLEPDKLYNLVPGYPAPENVCKCLLQIGATGKERMEEFETRLTDNTSEEKFFNPIKKLR</sequence>
<dbReference type="AlphaFoldDB" id="A0A6S7FBT3"/>
<keyword evidence="2" id="KW-1185">Reference proteome</keyword>
<evidence type="ECO:0000313" key="2">
    <source>
        <dbReference type="Proteomes" id="UP001152795"/>
    </source>
</evidence>
<dbReference type="PANTHER" id="PTHR46704">
    <property type="entry name" value="CXC DOMAIN-CONTAINING PROTEIN-RELATED"/>
    <property type="match status" value="1"/>
</dbReference>